<accession>A0A381ZSV8</accession>
<reference evidence="2" key="1">
    <citation type="submission" date="2018-05" db="EMBL/GenBank/DDBJ databases">
        <authorList>
            <person name="Lanie J.A."/>
            <person name="Ng W.-L."/>
            <person name="Kazmierczak K.M."/>
            <person name="Andrzejewski T.M."/>
            <person name="Davidsen T.M."/>
            <person name="Wayne K.J."/>
            <person name="Tettelin H."/>
            <person name="Glass J.I."/>
            <person name="Rusch D."/>
            <person name="Podicherti R."/>
            <person name="Tsui H.-C.T."/>
            <person name="Winkler M.E."/>
        </authorList>
    </citation>
    <scope>NUCLEOTIDE SEQUENCE</scope>
</reference>
<evidence type="ECO:0000256" key="1">
    <source>
        <dbReference type="SAM" id="Phobius"/>
    </source>
</evidence>
<dbReference type="EMBL" id="UINC01022440">
    <property type="protein sequence ID" value="SVA92041.1"/>
    <property type="molecule type" value="Genomic_DNA"/>
</dbReference>
<gene>
    <name evidence="2" type="ORF">METZ01_LOCUS144895</name>
</gene>
<keyword evidence="1" id="KW-1133">Transmembrane helix</keyword>
<keyword evidence="1" id="KW-0812">Transmembrane</keyword>
<feature type="non-terminal residue" evidence="2">
    <location>
        <position position="229"/>
    </location>
</feature>
<organism evidence="2">
    <name type="scientific">marine metagenome</name>
    <dbReference type="NCBI Taxonomy" id="408172"/>
    <lineage>
        <taxon>unclassified sequences</taxon>
        <taxon>metagenomes</taxon>
        <taxon>ecological metagenomes</taxon>
    </lineage>
</organism>
<feature type="transmembrane region" description="Helical" evidence="1">
    <location>
        <begin position="159"/>
        <end position="182"/>
    </location>
</feature>
<name>A0A381ZSV8_9ZZZZ</name>
<protein>
    <submittedName>
        <fullName evidence="2">Uncharacterized protein</fullName>
    </submittedName>
</protein>
<feature type="transmembrane region" description="Helical" evidence="1">
    <location>
        <begin position="202"/>
        <end position="223"/>
    </location>
</feature>
<feature type="transmembrane region" description="Helical" evidence="1">
    <location>
        <begin position="6"/>
        <end position="27"/>
    </location>
</feature>
<feature type="transmembrane region" description="Helical" evidence="1">
    <location>
        <begin position="121"/>
        <end position="147"/>
    </location>
</feature>
<feature type="transmembrane region" description="Helical" evidence="1">
    <location>
        <begin position="90"/>
        <end position="109"/>
    </location>
</feature>
<evidence type="ECO:0000313" key="2">
    <source>
        <dbReference type="EMBL" id="SVA92041.1"/>
    </source>
</evidence>
<keyword evidence="1" id="KW-0472">Membrane</keyword>
<proteinExistence type="predicted"/>
<feature type="transmembrane region" description="Helical" evidence="1">
    <location>
        <begin position="39"/>
        <end position="59"/>
    </location>
</feature>
<feature type="transmembrane region" description="Helical" evidence="1">
    <location>
        <begin position="65"/>
        <end position="83"/>
    </location>
</feature>
<sequence length="229" mass="26462">MFSFLAEILAITFLGFGAIYPLLLWLSPYKLIEGGFYRFNQGMVSIIISIGMLFIYLSLSHYNNFYLGVFWLFIQLVITAVFWKTKYINNVYISIPPIIGIVYLILIMNQVLTVDLQFSDYIIIFTGHSIIALVFFSMILGHWYLNVIQLPIYLLKNSIILFSAILATRLLWNVYALISFKVVDNYGIVLSLISFLWTFEGFLLSVAIFFGVIIPILLNVFIWNTLQIQ</sequence>
<dbReference type="AlphaFoldDB" id="A0A381ZSV8"/>